<keyword evidence="2" id="KW-1185">Reference proteome</keyword>
<dbReference type="EMBL" id="JACERK010000002">
    <property type="protein sequence ID" value="MBA5231702.1"/>
    <property type="molecule type" value="Genomic_DNA"/>
</dbReference>
<reference evidence="1 2" key="1">
    <citation type="submission" date="2020-07" db="EMBL/GenBank/DDBJ databases">
        <title>Characterization of Pectobacterium aroidearum strains causing soft rot on Amorphophallus konjac.</title>
        <authorList>
            <person name="Xie H."/>
        </authorList>
    </citation>
    <scope>NUCLEOTIDE SEQUENCE [LARGE SCALE GENOMIC DNA]</scope>
    <source>
        <strain evidence="1 2">MY10</strain>
    </source>
</reference>
<protein>
    <submittedName>
        <fullName evidence="1">Uncharacterized protein</fullName>
    </submittedName>
</protein>
<proteinExistence type="predicted"/>
<dbReference type="RefSeq" id="WP_181828949.1">
    <property type="nucleotide sequence ID" value="NZ_CP104757.1"/>
</dbReference>
<sequence>MFDSQMKQQAADYLMQELLRRLDGMEGSKRQRNAQVGFIALAEGFASAVEN</sequence>
<comment type="caution">
    <text evidence="1">The sequence shown here is derived from an EMBL/GenBank/DDBJ whole genome shotgun (WGS) entry which is preliminary data.</text>
</comment>
<accession>A0ABR5ZAU6</accession>
<name>A0ABR5ZAU6_9GAMM</name>
<dbReference type="Proteomes" id="UP000530038">
    <property type="component" value="Unassembled WGS sequence"/>
</dbReference>
<gene>
    <name evidence="1" type="ORF">H2Y56_06165</name>
</gene>
<organism evidence="1 2">
    <name type="scientific">Pectobacterium aroidearum</name>
    <dbReference type="NCBI Taxonomy" id="1201031"/>
    <lineage>
        <taxon>Bacteria</taxon>
        <taxon>Pseudomonadati</taxon>
        <taxon>Pseudomonadota</taxon>
        <taxon>Gammaproteobacteria</taxon>
        <taxon>Enterobacterales</taxon>
        <taxon>Pectobacteriaceae</taxon>
        <taxon>Pectobacterium</taxon>
    </lineage>
</organism>
<evidence type="ECO:0000313" key="2">
    <source>
        <dbReference type="Proteomes" id="UP000530038"/>
    </source>
</evidence>
<evidence type="ECO:0000313" key="1">
    <source>
        <dbReference type="EMBL" id="MBA5231702.1"/>
    </source>
</evidence>